<evidence type="ECO:0000256" key="1">
    <source>
        <dbReference type="PROSITE-ProRule" id="PRU00290"/>
    </source>
</evidence>
<dbReference type="InterPro" id="IPR042855">
    <property type="entry name" value="V_SNARE_CC"/>
</dbReference>
<evidence type="ECO:0000259" key="3">
    <source>
        <dbReference type="PROSITE" id="PS50892"/>
    </source>
</evidence>
<keyword evidence="5" id="KW-1185">Reference proteome</keyword>
<dbReference type="GO" id="GO:0016192">
    <property type="term" value="P:vesicle-mediated transport"/>
    <property type="evidence" value="ECO:0007669"/>
    <property type="project" value="InterPro"/>
</dbReference>
<dbReference type="InterPro" id="IPR042887">
    <property type="entry name" value="VAMP4"/>
</dbReference>
<dbReference type="PANTHER" id="PTHR46897">
    <property type="entry name" value="VESICLE-ASSOCIATED MEMBRANE PROTEIN 4"/>
    <property type="match status" value="1"/>
</dbReference>
<dbReference type="InParanoid" id="A0A0G4G925"/>
<evidence type="ECO:0000313" key="4">
    <source>
        <dbReference type="EMBL" id="CEM25274.1"/>
    </source>
</evidence>
<dbReference type="OrthoDB" id="190375at2759"/>
<evidence type="ECO:0000313" key="5">
    <source>
        <dbReference type="Proteomes" id="UP000041254"/>
    </source>
</evidence>
<keyword evidence="1" id="KW-0175">Coiled coil</keyword>
<dbReference type="Pfam" id="PF00957">
    <property type="entry name" value="Synaptobrevin"/>
    <property type="match status" value="1"/>
</dbReference>
<dbReference type="PROSITE" id="PS50892">
    <property type="entry name" value="V_SNARE"/>
    <property type="match status" value="1"/>
</dbReference>
<dbReference type="VEuPathDB" id="CryptoDB:Vbra_22980"/>
<keyword evidence="2" id="KW-0472">Membrane</keyword>
<dbReference type="PhylomeDB" id="A0A0G4G925"/>
<dbReference type="PRINTS" id="PR00219">
    <property type="entry name" value="SYNAPTOBREVN"/>
</dbReference>
<evidence type="ECO:0000256" key="2">
    <source>
        <dbReference type="SAM" id="Phobius"/>
    </source>
</evidence>
<dbReference type="SUPFAM" id="SSF58038">
    <property type="entry name" value="SNARE fusion complex"/>
    <property type="match status" value="1"/>
</dbReference>
<feature type="transmembrane region" description="Helical" evidence="2">
    <location>
        <begin position="104"/>
        <end position="124"/>
    </location>
</feature>
<dbReference type="Proteomes" id="UP000041254">
    <property type="component" value="Unassembled WGS sequence"/>
</dbReference>
<dbReference type="GO" id="GO:0090161">
    <property type="term" value="P:Golgi ribbon formation"/>
    <property type="evidence" value="ECO:0007669"/>
    <property type="project" value="InterPro"/>
</dbReference>
<keyword evidence="2" id="KW-0812">Transmembrane</keyword>
<sequence length="150" mass="17018">MTSPPTAPPPQAGESAMGTVQRQIDATVDVMRQNIVKMTERGEAVEQLLEKSDDLTQTSTEFSSRSRQLERHMLWQNWKRTLIVLGIVALVWLFAYLIDRTHTLFWVVFALSIVGALVYGYVLFREYRAEHGSGADGRGVEMFTRRTPSV</sequence>
<dbReference type="STRING" id="1169540.A0A0G4G925"/>
<dbReference type="GO" id="GO:0016020">
    <property type="term" value="C:membrane"/>
    <property type="evidence" value="ECO:0007669"/>
    <property type="project" value="InterPro"/>
</dbReference>
<proteinExistence type="predicted"/>
<name>A0A0G4G925_VITBC</name>
<gene>
    <name evidence="4" type="ORF">Vbra_22980</name>
</gene>
<dbReference type="PANTHER" id="PTHR46897:SF1">
    <property type="entry name" value="VESICLE-ASSOCIATED MEMBRANE PROTEIN 4"/>
    <property type="match status" value="1"/>
</dbReference>
<feature type="transmembrane region" description="Helical" evidence="2">
    <location>
        <begin position="81"/>
        <end position="98"/>
    </location>
</feature>
<accession>A0A0G4G925</accession>
<dbReference type="Gene3D" id="1.20.5.110">
    <property type="match status" value="1"/>
</dbReference>
<protein>
    <recommendedName>
        <fullName evidence="3">V-SNARE coiled-coil homology domain-containing protein</fullName>
    </recommendedName>
</protein>
<dbReference type="InterPro" id="IPR001388">
    <property type="entry name" value="Synaptobrevin-like"/>
</dbReference>
<organism evidence="4 5">
    <name type="scientific">Vitrella brassicaformis (strain CCMP3155)</name>
    <dbReference type="NCBI Taxonomy" id="1169540"/>
    <lineage>
        <taxon>Eukaryota</taxon>
        <taxon>Sar</taxon>
        <taxon>Alveolata</taxon>
        <taxon>Colpodellida</taxon>
        <taxon>Vitrellaceae</taxon>
        <taxon>Vitrella</taxon>
    </lineage>
</organism>
<dbReference type="EMBL" id="CDMY01000594">
    <property type="protein sequence ID" value="CEM25274.1"/>
    <property type="molecule type" value="Genomic_DNA"/>
</dbReference>
<dbReference type="AlphaFoldDB" id="A0A0G4G925"/>
<feature type="domain" description="V-SNARE coiled-coil homology" evidence="3">
    <location>
        <begin position="16"/>
        <end position="76"/>
    </location>
</feature>
<dbReference type="OMA" id="DSMRRNI"/>
<keyword evidence="2" id="KW-1133">Transmembrane helix</keyword>
<reference evidence="4 5" key="1">
    <citation type="submission" date="2014-11" db="EMBL/GenBank/DDBJ databases">
        <authorList>
            <person name="Zhu J."/>
            <person name="Qi W."/>
            <person name="Song R."/>
        </authorList>
    </citation>
    <scope>NUCLEOTIDE SEQUENCE [LARGE SCALE GENOMIC DNA]</scope>
</reference>